<comment type="similarity">
    <text evidence="6">Belongs to the NhaA Na(+)/H(+) (TC 2.A.33) antiporter family.</text>
</comment>
<feature type="transmembrane region" description="Helical" evidence="6">
    <location>
        <begin position="90"/>
        <end position="112"/>
    </location>
</feature>
<keyword evidence="9" id="KW-1185">Reference proteome</keyword>
<dbReference type="HAMAP" id="MF_01844">
    <property type="entry name" value="NhaA"/>
    <property type="match status" value="1"/>
</dbReference>
<keyword evidence="4 6" id="KW-1133">Transmembrane helix</keyword>
<dbReference type="Gene3D" id="1.20.1530.10">
    <property type="entry name" value="Na+/H+ antiporter like domain"/>
    <property type="match status" value="1"/>
</dbReference>
<reference evidence="8 9" key="1">
    <citation type="submission" date="2021-11" db="EMBL/GenBank/DDBJ databases">
        <authorList>
            <person name="Huq M.A."/>
        </authorList>
    </citation>
    <scope>NUCLEOTIDE SEQUENCE [LARGE SCALE GENOMIC DNA]</scope>
    <source>
        <strain evidence="8 9">MAHUQ-52</strain>
    </source>
</reference>
<feature type="transmembrane region" description="Helical" evidence="6">
    <location>
        <begin position="223"/>
        <end position="239"/>
    </location>
</feature>
<keyword evidence="5 6" id="KW-0472">Membrane</keyword>
<accession>A0ABS8IQ24</accession>
<evidence type="ECO:0000256" key="4">
    <source>
        <dbReference type="ARBA" id="ARBA00022989"/>
    </source>
</evidence>
<dbReference type="InterPro" id="IPR004670">
    <property type="entry name" value="NhaA"/>
</dbReference>
<keyword evidence="3 6" id="KW-0812">Transmembrane</keyword>
<keyword evidence="6" id="KW-0813">Transport</keyword>
<dbReference type="Proteomes" id="UP001198701">
    <property type="component" value="Unassembled WGS sequence"/>
</dbReference>
<protein>
    <recommendedName>
        <fullName evidence="6">Na(+)/H(+) antiporter NhaA</fullName>
    </recommendedName>
    <alternativeName>
        <fullName evidence="6">Sodium/proton antiporter NhaA</fullName>
    </alternativeName>
</protein>
<dbReference type="PANTHER" id="PTHR30341:SF0">
    <property type="entry name" value="NA(+)_H(+) ANTIPORTER NHAA"/>
    <property type="match status" value="1"/>
</dbReference>
<evidence type="ECO:0000256" key="1">
    <source>
        <dbReference type="ARBA" id="ARBA00004429"/>
    </source>
</evidence>
<comment type="caution">
    <text evidence="8">The sequence shown here is derived from an EMBL/GenBank/DDBJ whole genome shotgun (WGS) entry which is preliminary data.</text>
</comment>
<dbReference type="InterPro" id="IPR023171">
    <property type="entry name" value="Na/H_antiporter_dom_sf"/>
</dbReference>
<dbReference type="PANTHER" id="PTHR30341">
    <property type="entry name" value="SODIUM ION/PROTON ANTIPORTER NHAA-RELATED"/>
    <property type="match status" value="1"/>
</dbReference>
<keyword evidence="6" id="KW-0915">Sodium</keyword>
<feature type="transmembrane region" description="Helical" evidence="6">
    <location>
        <begin position="363"/>
        <end position="383"/>
    </location>
</feature>
<feature type="compositionally biased region" description="Acidic residues" evidence="7">
    <location>
        <begin position="391"/>
        <end position="400"/>
    </location>
</feature>
<evidence type="ECO:0000256" key="2">
    <source>
        <dbReference type="ARBA" id="ARBA00022475"/>
    </source>
</evidence>
<evidence type="ECO:0000256" key="3">
    <source>
        <dbReference type="ARBA" id="ARBA00022692"/>
    </source>
</evidence>
<keyword evidence="6" id="KW-0050">Antiport</keyword>
<dbReference type="RefSeq" id="WP_229431392.1">
    <property type="nucleotide sequence ID" value="NZ_JAJHPV010000009.1"/>
</dbReference>
<feature type="transmembrane region" description="Helical" evidence="6">
    <location>
        <begin position="178"/>
        <end position="194"/>
    </location>
</feature>
<keyword evidence="6" id="KW-0406">Ion transport</keyword>
<comment type="subcellular location">
    <subcellularLocation>
        <location evidence="1">Cell inner membrane</location>
        <topology evidence="1">Multi-pass membrane protein</topology>
    </subcellularLocation>
    <subcellularLocation>
        <location evidence="6">Cell membrane</location>
        <topology evidence="6">Multi-pass membrane protein</topology>
    </subcellularLocation>
</comment>
<keyword evidence="2 6" id="KW-1003">Cell membrane</keyword>
<dbReference type="NCBIfam" id="NF007111">
    <property type="entry name" value="PRK09560.1"/>
    <property type="match status" value="1"/>
</dbReference>
<feature type="region of interest" description="Disordered" evidence="7">
    <location>
        <begin position="391"/>
        <end position="411"/>
    </location>
</feature>
<keyword evidence="6" id="KW-0739">Sodium transport</keyword>
<feature type="transmembrane region" description="Helical" evidence="6">
    <location>
        <begin position="201"/>
        <end position="217"/>
    </location>
</feature>
<dbReference type="EMBL" id="JAJHPV010000009">
    <property type="protein sequence ID" value="MCC6070470.1"/>
    <property type="molecule type" value="Genomic_DNA"/>
</dbReference>
<feature type="transmembrane region" description="Helical" evidence="6">
    <location>
        <begin position="124"/>
        <end position="143"/>
    </location>
</feature>
<evidence type="ECO:0000256" key="5">
    <source>
        <dbReference type="ARBA" id="ARBA00023136"/>
    </source>
</evidence>
<proteinExistence type="inferred from homology"/>
<feature type="transmembrane region" description="Helical" evidence="6">
    <location>
        <begin position="61"/>
        <end position="78"/>
    </location>
</feature>
<gene>
    <name evidence="6 8" type="primary">nhaA</name>
    <name evidence="8" type="ORF">LMJ30_05770</name>
</gene>
<sequence>MTIVQRALSNTFRQFFESEKVGGSMLIACTIVSLLIANSAMGASYLGFWQMTVAGMSIEHIVNDALMAVFFLLIGLELERELYNGELSSLKNALLPIFAAAGGVAVPALIHFGLNAGSPTQSGIGIPMATDIAFALGVLALLGNRVPASLKIFLTALAVMDDLAAIIVIAIFYTTTFSLPYLLGALGVFAALLAMNRVLRVMALAPYLLGGALMWFLMLKSGVHATIAGVLLAFAIPFSSRQDDASSPSHRLEHFLHKPVAFVILPIFALANTGIVIGAGWTGELASSNSLGIIGGLVAGKPLGIVMMSYIAVAAGICRLPVDLAWRHIVGAGLLGGIGFTMSIFITNLAFPGQAQAVTASKMAILIASLSAAALGLAWLGLFGKPTAEDTDADTMDFDETPVQRGAAGRS</sequence>
<feature type="transmembrane region" description="Helical" evidence="6">
    <location>
        <begin position="21"/>
        <end position="41"/>
    </location>
</feature>
<organism evidence="8 9">
    <name type="scientific">Massilia agrisoli</name>
    <dbReference type="NCBI Taxonomy" id="2892444"/>
    <lineage>
        <taxon>Bacteria</taxon>
        <taxon>Pseudomonadati</taxon>
        <taxon>Pseudomonadota</taxon>
        <taxon>Betaproteobacteria</taxon>
        <taxon>Burkholderiales</taxon>
        <taxon>Oxalobacteraceae</taxon>
        <taxon>Telluria group</taxon>
        <taxon>Massilia</taxon>
    </lineage>
</organism>
<dbReference type="Pfam" id="PF06965">
    <property type="entry name" value="Na_H_antiport_1"/>
    <property type="match status" value="1"/>
</dbReference>
<comment type="function">
    <text evidence="6">Na(+)/H(+) antiporter that extrudes sodium in exchange for external protons.</text>
</comment>
<feature type="transmembrane region" description="Helical" evidence="6">
    <location>
        <begin position="260"/>
        <end position="281"/>
    </location>
</feature>
<dbReference type="NCBIfam" id="TIGR00773">
    <property type="entry name" value="NhaA"/>
    <property type="match status" value="1"/>
</dbReference>
<evidence type="ECO:0000256" key="6">
    <source>
        <dbReference type="HAMAP-Rule" id="MF_01844"/>
    </source>
</evidence>
<comment type="catalytic activity">
    <reaction evidence="6">
        <text>Na(+)(in) + 2 H(+)(out) = Na(+)(out) + 2 H(+)(in)</text>
        <dbReference type="Rhea" id="RHEA:29251"/>
        <dbReference type="ChEBI" id="CHEBI:15378"/>
        <dbReference type="ChEBI" id="CHEBI:29101"/>
    </reaction>
</comment>
<evidence type="ECO:0000313" key="9">
    <source>
        <dbReference type="Proteomes" id="UP001198701"/>
    </source>
</evidence>
<feature type="transmembrane region" description="Helical" evidence="6">
    <location>
        <begin position="150"/>
        <end position="172"/>
    </location>
</feature>
<evidence type="ECO:0000256" key="7">
    <source>
        <dbReference type="SAM" id="MobiDB-lite"/>
    </source>
</evidence>
<feature type="transmembrane region" description="Helical" evidence="6">
    <location>
        <begin position="293"/>
        <end position="317"/>
    </location>
</feature>
<evidence type="ECO:0000313" key="8">
    <source>
        <dbReference type="EMBL" id="MCC6070470.1"/>
    </source>
</evidence>
<name>A0ABS8IQ24_9BURK</name>
<feature type="transmembrane region" description="Helical" evidence="6">
    <location>
        <begin position="329"/>
        <end position="351"/>
    </location>
</feature>